<dbReference type="Proteomes" id="UP000827976">
    <property type="component" value="Chromosome 15"/>
</dbReference>
<proteinExistence type="predicted"/>
<keyword evidence="2" id="KW-1185">Reference proteome</keyword>
<protein>
    <submittedName>
        <fullName evidence="1">Cupredoxins domain-containing protein</fullName>
    </submittedName>
</protein>
<dbReference type="EMBL" id="CM037025">
    <property type="protein sequence ID" value="KAH7661587.1"/>
    <property type="molecule type" value="Genomic_DNA"/>
</dbReference>
<evidence type="ECO:0000313" key="1">
    <source>
        <dbReference type="EMBL" id="KAH7661587.1"/>
    </source>
</evidence>
<organism evidence="1 2">
    <name type="scientific">Dioscorea alata</name>
    <name type="common">Purple yam</name>
    <dbReference type="NCBI Taxonomy" id="55571"/>
    <lineage>
        <taxon>Eukaryota</taxon>
        <taxon>Viridiplantae</taxon>
        <taxon>Streptophyta</taxon>
        <taxon>Embryophyta</taxon>
        <taxon>Tracheophyta</taxon>
        <taxon>Spermatophyta</taxon>
        <taxon>Magnoliopsida</taxon>
        <taxon>Liliopsida</taxon>
        <taxon>Dioscoreales</taxon>
        <taxon>Dioscoreaceae</taxon>
        <taxon>Dioscorea</taxon>
    </lineage>
</organism>
<sequence length="168" mass="18243">MSYEHDLNHLLIAVVVIVIILPLLANATDHKVGGDYGWGLDGNYKVWAQSQEFYVGDTLVFKYRRGDHNVMKVNESDYETCTAPPGGAALVSGDDVVELTTPGNKWYICGIPGHCTAANQKLAITVFPSSPPSSFQAPPPNYSSFSCIPMSSNFHIVLVLATLVMLIV</sequence>
<gene>
    <name evidence="1" type="ORF">IHE45_15G074300</name>
</gene>
<accession>A0ACB7UM64</accession>
<comment type="caution">
    <text evidence="1">The sequence shown here is derived from an EMBL/GenBank/DDBJ whole genome shotgun (WGS) entry which is preliminary data.</text>
</comment>
<reference evidence="2" key="1">
    <citation type="journal article" date="2022" name="Nat. Commun.">
        <title>Chromosome evolution and the genetic basis of agronomically important traits in greater yam.</title>
        <authorList>
            <person name="Bredeson J.V."/>
            <person name="Lyons J.B."/>
            <person name="Oniyinde I.O."/>
            <person name="Okereke N.R."/>
            <person name="Kolade O."/>
            <person name="Nnabue I."/>
            <person name="Nwadili C.O."/>
            <person name="Hribova E."/>
            <person name="Parker M."/>
            <person name="Nwogha J."/>
            <person name="Shu S."/>
            <person name="Carlson J."/>
            <person name="Kariba R."/>
            <person name="Muthemba S."/>
            <person name="Knop K."/>
            <person name="Barton G.J."/>
            <person name="Sherwood A.V."/>
            <person name="Lopez-Montes A."/>
            <person name="Asiedu R."/>
            <person name="Jamnadass R."/>
            <person name="Muchugi A."/>
            <person name="Goodstein D."/>
            <person name="Egesi C.N."/>
            <person name="Featherston J."/>
            <person name="Asfaw A."/>
            <person name="Simpson G.G."/>
            <person name="Dolezel J."/>
            <person name="Hendre P.S."/>
            <person name="Van Deynze A."/>
            <person name="Kumar P.L."/>
            <person name="Obidiegwu J.E."/>
            <person name="Bhattacharjee R."/>
            <person name="Rokhsar D.S."/>
        </authorList>
    </citation>
    <scope>NUCLEOTIDE SEQUENCE [LARGE SCALE GENOMIC DNA]</scope>
    <source>
        <strain evidence="2">cv. TDa95/00328</strain>
    </source>
</reference>
<evidence type="ECO:0000313" key="2">
    <source>
        <dbReference type="Proteomes" id="UP000827976"/>
    </source>
</evidence>
<name>A0ACB7UM64_DIOAL</name>